<dbReference type="InterPro" id="IPR010998">
    <property type="entry name" value="Integrase_recombinase_N"/>
</dbReference>
<evidence type="ECO:0000313" key="6">
    <source>
        <dbReference type="Proteomes" id="UP001202180"/>
    </source>
</evidence>
<proteinExistence type="inferred from homology"/>
<evidence type="ECO:0000259" key="4">
    <source>
        <dbReference type="PROSITE" id="PS51898"/>
    </source>
</evidence>
<sequence length="354" mass="40754">MAVKLRKKALANGKISLYLDLYNGEERKYEFLKLYLYKRPKDELEKQHNKEVTQTAENIRAKRELQLGAEQNGVAPALKQKVNFLDYMQSYIDRYTKKDVRMIRYTLRYLQEFTGSDYLSSKSITENFCRDFRVWMDDHPNLTGETPYDFFAKFKKVLKQAVRDGVFTTHPAQDVPNKKPDITVAKDILSVEELQALAKADCSNDQVKRAFLVACNTGLRFSDVKSLQWKHYQEGRLKIIQNKTQKPVIINLNTNAQRLLGEPGKPSDFIFTLPSHTGVLKSLRVWKDRAGLSKTVTFHVARHSFATNLIIFGADISSASSLLGHTSFEHTQKYVRIVESLKQDAVNRLPEIEL</sequence>
<organism evidence="5 6">
    <name type="scientific">Spirosoma liriopis</name>
    <dbReference type="NCBI Taxonomy" id="2937440"/>
    <lineage>
        <taxon>Bacteria</taxon>
        <taxon>Pseudomonadati</taxon>
        <taxon>Bacteroidota</taxon>
        <taxon>Cytophagia</taxon>
        <taxon>Cytophagales</taxon>
        <taxon>Cytophagaceae</taxon>
        <taxon>Spirosoma</taxon>
    </lineage>
</organism>
<comment type="caution">
    <text evidence="5">The sequence shown here is derived from an EMBL/GenBank/DDBJ whole genome shotgun (WGS) entry which is preliminary data.</text>
</comment>
<dbReference type="InterPro" id="IPR011010">
    <property type="entry name" value="DNA_brk_join_enz"/>
</dbReference>
<dbReference type="InterPro" id="IPR050090">
    <property type="entry name" value="Tyrosine_recombinase_XerCD"/>
</dbReference>
<comment type="similarity">
    <text evidence="1">Belongs to the 'phage' integrase family.</text>
</comment>
<accession>A0ABT0HEY7</accession>
<dbReference type="InterPro" id="IPR025269">
    <property type="entry name" value="SAM-like_dom"/>
</dbReference>
<dbReference type="PANTHER" id="PTHR30349:SF64">
    <property type="entry name" value="PROPHAGE INTEGRASE INTD-RELATED"/>
    <property type="match status" value="1"/>
</dbReference>
<reference evidence="5 6" key="1">
    <citation type="submission" date="2022-04" db="EMBL/GenBank/DDBJ databases">
        <title>Spirosoma sp. strain RP8 genome sequencing and assembly.</title>
        <authorList>
            <person name="Jung Y."/>
        </authorList>
    </citation>
    <scope>NUCLEOTIDE SEQUENCE [LARGE SCALE GENOMIC DNA]</scope>
    <source>
        <strain evidence="5 6">RP8</strain>
    </source>
</reference>
<keyword evidence="3" id="KW-0233">DNA recombination</keyword>
<dbReference type="EMBL" id="JALPRF010000001">
    <property type="protein sequence ID" value="MCK8490223.1"/>
    <property type="molecule type" value="Genomic_DNA"/>
</dbReference>
<evidence type="ECO:0000256" key="3">
    <source>
        <dbReference type="ARBA" id="ARBA00023172"/>
    </source>
</evidence>
<dbReference type="CDD" id="cd01185">
    <property type="entry name" value="INTN1_C_like"/>
    <property type="match status" value="1"/>
</dbReference>
<keyword evidence="2" id="KW-0238">DNA-binding</keyword>
<dbReference type="PANTHER" id="PTHR30349">
    <property type="entry name" value="PHAGE INTEGRASE-RELATED"/>
    <property type="match status" value="1"/>
</dbReference>
<dbReference type="Pfam" id="PF13102">
    <property type="entry name" value="Phage_int_SAM_5"/>
    <property type="match status" value="1"/>
</dbReference>
<dbReference type="Gene3D" id="1.10.150.130">
    <property type="match status" value="1"/>
</dbReference>
<dbReference type="SUPFAM" id="SSF56349">
    <property type="entry name" value="DNA breaking-rejoining enzymes"/>
    <property type="match status" value="1"/>
</dbReference>
<evidence type="ECO:0000256" key="1">
    <source>
        <dbReference type="ARBA" id="ARBA00008857"/>
    </source>
</evidence>
<gene>
    <name evidence="5" type="ORF">M0L20_00080</name>
</gene>
<dbReference type="Gene3D" id="1.10.443.10">
    <property type="entry name" value="Intergrase catalytic core"/>
    <property type="match status" value="1"/>
</dbReference>
<dbReference type="InterPro" id="IPR002104">
    <property type="entry name" value="Integrase_catalytic"/>
</dbReference>
<dbReference type="Proteomes" id="UP001202180">
    <property type="component" value="Unassembled WGS sequence"/>
</dbReference>
<dbReference type="InterPro" id="IPR035386">
    <property type="entry name" value="Arm-DNA-bind_5"/>
</dbReference>
<dbReference type="Pfam" id="PF17293">
    <property type="entry name" value="Arm-DNA-bind_5"/>
    <property type="match status" value="1"/>
</dbReference>
<feature type="domain" description="Tyr recombinase" evidence="4">
    <location>
        <begin position="184"/>
        <end position="347"/>
    </location>
</feature>
<keyword evidence="6" id="KW-1185">Reference proteome</keyword>
<dbReference type="Pfam" id="PF00589">
    <property type="entry name" value="Phage_integrase"/>
    <property type="match status" value="1"/>
</dbReference>
<evidence type="ECO:0000256" key="2">
    <source>
        <dbReference type="ARBA" id="ARBA00023125"/>
    </source>
</evidence>
<dbReference type="PROSITE" id="PS51898">
    <property type="entry name" value="TYR_RECOMBINASE"/>
    <property type="match status" value="1"/>
</dbReference>
<evidence type="ECO:0000313" key="5">
    <source>
        <dbReference type="EMBL" id="MCK8490223.1"/>
    </source>
</evidence>
<dbReference type="RefSeq" id="WP_248475104.1">
    <property type="nucleotide sequence ID" value="NZ_JALPRF010000001.1"/>
</dbReference>
<dbReference type="InterPro" id="IPR013762">
    <property type="entry name" value="Integrase-like_cat_sf"/>
</dbReference>
<protein>
    <submittedName>
        <fullName evidence="5">Site-specific integrase</fullName>
    </submittedName>
</protein>
<name>A0ABT0HEY7_9BACT</name>